<proteinExistence type="predicted"/>
<dbReference type="EMBL" id="MGET01000012">
    <property type="protein sequence ID" value="OGL90066.1"/>
    <property type="molecule type" value="Genomic_DNA"/>
</dbReference>
<accession>A0A1F7VHV1</accession>
<evidence type="ECO:0000313" key="2">
    <source>
        <dbReference type="Proteomes" id="UP000177574"/>
    </source>
</evidence>
<reference evidence="1 2" key="1">
    <citation type="journal article" date="2016" name="Nat. Commun.">
        <title>Thousands of microbial genomes shed light on interconnected biogeochemical processes in an aquifer system.</title>
        <authorList>
            <person name="Anantharaman K."/>
            <person name="Brown C.T."/>
            <person name="Hug L.A."/>
            <person name="Sharon I."/>
            <person name="Castelle C.J."/>
            <person name="Probst A.J."/>
            <person name="Thomas B.C."/>
            <person name="Singh A."/>
            <person name="Wilkins M.J."/>
            <person name="Karaoz U."/>
            <person name="Brodie E.L."/>
            <person name="Williams K.H."/>
            <person name="Hubbard S.S."/>
            <person name="Banfield J.F."/>
        </authorList>
    </citation>
    <scope>NUCLEOTIDE SEQUENCE [LARGE SCALE GENOMIC DNA]</scope>
</reference>
<protein>
    <submittedName>
        <fullName evidence="1">Uncharacterized protein</fullName>
    </submittedName>
</protein>
<dbReference type="AlphaFoldDB" id="A0A1F7VHV1"/>
<name>A0A1F7VHV1_9BACT</name>
<organism evidence="1 2">
    <name type="scientific">Candidatus Uhrbacteria bacterium RIFCSPLOWO2_02_FULL_53_10</name>
    <dbReference type="NCBI Taxonomy" id="1802411"/>
    <lineage>
        <taxon>Bacteria</taxon>
        <taxon>Candidatus Uhriibacteriota</taxon>
    </lineage>
</organism>
<sequence length="139" mass="15303">MKSVMASMLTRLAFIPVLLSGICSNMLFGIPMAQAMEPGNESASPVVSMATSHQTTHTMPTTDERMQTERHTCCIRPPVSHNASVATNNAKSKTHVSISTDLPRETFQVPFDDSNIRGAPHDHLDKIRIALMQTTIKRE</sequence>
<gene>
    <name evidence="1" type="ORF">A3I45_02870</name>
</gene>
<evidence type="ECO:0000313" key="1">
    <source>
        <dbReference type="EMBL" id="OGL90066.1"/>
    </source>
</evidence>
<comment type="caution">
    <text evidence="1">The sequence shown here is derived from an EMBL/GenBank/DDBJ whole genome shotgun (WGS) entry which is preliminary data.</text>
</comment>
<dbReference type="Proteomes" id="UP000177574">
    <property type="component" value="Unassembled WGS sequence"/>
</dbReference>